<evidence type="ECO:0000313" key="9">
    <source>
        <dbReference type="Proteomes" id="UP000660729"/>
    </source>
</evidence>
<dbReference type="FunFam" id="1.20.120.420:FF:000003">
    <property type="entry name" value="Methylthioribose-1-phosphate isomerase"/>
    <property type="match status" value="1"/>
</dbReference>
<dbReference type="EC" id="5.3.1.23" evidence="6"/>
<dbReference type="GO" id="GO:0005634">
    <property type="term" value="C:nucleus"/>
    <property type="evidence" value="ECO:0007669"/>
    <property type="project" value="UniProtKB-SubCell"/>
</dbReference>
<dbReference type="FunFam" id="3.40.50.10470:FF:000003">
    <property type="entry name" value="Methylthioribose-1-phosphate isomerase"/>
    <property type="match status" value="1"/>
</dbReference>
<dbReference type="InterPro" id="IPR042529">
    <property type="entry name" value="IF_2B-like_C"/>
</dbReference>
<feature type="compositionally biased region" description="Basic and acidic residues" evidence="7">
    <location>
        <begin position="81"/>
        <end position="93"/>
    </location>
</feature>
<feature type="active site" description="Proton donor" evidence="6">
    <location>
        <position position="418"/>
    </location>
</feature>
<dbReference type="PANTHER" id="PTHR43475">
    <property type="entry name" value="METHYLTHIORIBOSE-1-PHOSPHATE ISOMERASE"/>
    <property type="match status" value="1"/>
</dbReference>
<evidence type="ECO:0000256" key="3">
    <source>
        <dbReference type="ARBA" id="ARBA00023167"/>
    </source>
</evidence>
<protein>
    <recommendedName>
        <fullName evidence="6">Methylthioribose-1-phosphate isomerase</fullName>
        <shortName evidence="6">M1Pi</shortName>
        <shortName evidence="6">MTR-1-P isomerase</shortName>
        <ecNumber evidence="6">5.3.1.23</ecNumber>
    </recommendedName>
    <alternativeName>
        <fullName evidence="6">S-methyl-5-thioribose-1-phosphate isomerase</fullName>
    </alternativeName>
    <alternativeName>
        <fullName evidence="6">Translation initiation factor eIF-2B subunit alpha/beta/delta-like protein</fullName>
    </alternativeName>
</protein>
<dbReference type="SUPFAM" id="SSF100950">
    <property type="entry name" value="NagB/RpiA/CoA transferase-like"/>
    <property type="match status" value="1"/>
</dbReference>
<dbReference type="GO" id="GO:0019509">
    <property type="term" value="P:L-methionine salvage from methylthioadenosine"/>
    <property type="evidence" value="ECO:0007669"/>
    <property type="project" value="UniProtKB-UniRule"/>
</dbReference>
<name>A0A8H6RG98_9PEZI</name>
<comment type="catalytic activity">
    <reaction evidence="6">
        <text>5-(methylsulfanyl)-alpha-D-ribose 1-phosphate = 5-(methylsulfanyl)-D-ribulose 1-phosphate</text>
        <dbReference type="Rhea" id="RHEA:19989"/>
        <dbReference type="ChEBI" id="CHEBI:58533"/>
        <dbReference type="ChEBI" id="CHEBI:58548"/>
        <dbReference type="EC" id="5.3.1.23"/>
    </reaction>
</comment>
<comment type="caution">
    <text evidence="8">The sequence shown here is derived from an EMBL/GenBank/DDBJ whole genome shotgun (WGS) entry which is preliminary data.</text>
</comment>
<dbReference type="NCBIfam" id="NF004326">
    <property type="entry name" value="PRK05720.1"/>
    <property type="match status" value="1"/>
</dbReference>
<dbReference type="OrthoDB" id="2461at2759"/>
<dbReference type="Proteomes" id="UP000660729">
    <property type="component" value="Unassembled WGS sequence"/>
</dbReference>
<dbReference type="EMBL" id="JABCIY010000173">
    <property type="protein sequence ID" value="KAF7190373.1"/>
    <property type="molecule type" value="Genomic_DNA"/>
</dbReference>
<dbReference type="Gene3D" id="1.20.120.420">
    <property type="entry name" value="translation initiation factor eif-2b, domain 1"/>
    <property type="match status" value="1"/>
</dbReference>
<sequence>MAPKKKSPLEKMREKTKIKNREARAMLPGSAFDLITDANAALNPRPAYTSDAEATPSKLSIASAASPKKITKAKNVTPTKKAVERREKPKEIESWQPAGGEQKAVDGAEATSVLGIARIAAWRLGSFKDELEDLLDTIEGSDVQDIFQYVIVIGGERIADVYVRFGSKLTSSIMRQSIDGKLILNQLKLPHQEEYDEVKTAEDGWHAIKDMRTRGAPAIAIVAALSLAVELQNNKTSDKAEEVAAFIVEKLDYLVTSRPTAVNLADAAGKLKKIVTSAAAASDANGDSVSKAYCDAAQAMLAADVSDNKGIGKYGAEWIEKVADGGQVSVVTHCNTGSLATAGYGTALGVIRSLHANGSLKHAFCTETRPYNQGSRLTAFELVHDKIPATLVSDSMASALLRLKGPQERITAIVVGADRVAANGDTANKIGTYQLAITAKYHGVKFLVAAPRTTIDLNTKSGADIVIEERPGVEMTMLKGPRFDGVDLDLSQVETVSIAAKGIDVWNPSFDVTPAELIDGIITEIGVFEKDSKGVYDLTVALEAHNEGVKPLTVGGL</sequence>
<keyword evidence="3 6" id="KW-0486">Methionine biosynthesis</keyword>
<dbReference type="InterPro" id="IPR005251">
    <property type="entry name" value="IF-M1Pi"/>
</dbReference>
<keyword evidence="9" id="KW-1185">Reference proteome</keyword>
<dbReference type="HAMAP" id="MF_01678">
    <property type="entry name" value="Salvage_MtnA"/>
    <property type="match status" value="1"/>
</dbReference>
<dbReference type="InterPro" id="IPR027363">
    <property type="entry name" value="M1Pi_N"/>
</dbReference>
<evidence type="ECO:0000256" key="4">
    <source>
        <dbReference type="ARBA" id="ARBA00023235"/>
    </source>
</evidence>
<evidence type="ECO:0000256" key="5">
    <source>
        <dbReference type="ARBA" id="ARBA00023242"/>
    </source>
</evidence>
<dbReference type="NCBIfam" id="TIGR00524">
    <property type="entry name" value="eIF-2B_rel"/>
    <property type="match status" value="1"/>
</dbReference>
<dbReference type="GO" id="GO:0005737">
    <property type="term" value="C:cytoplasm"/>
    <property type="evidence" value="ECO:0007669"/>
    <property type="project" value="UniProtKB-SubCell"/>
</dbReference>
<gene>
    <name evidence="6" type="primary">MRI1</name>
    <name evidence="8" type="ORF">HII31_08291</name>
</gene>
<comment type="subcellular location">
    <subcellularLocation>
        <location evidence="6">Cytoplasm</location>
    </subcellularLocation>
    <subcellularLocation>
        <location evidence="6">Nucleus</location>
    </subcellularLocation>
</comment>
<keyword evidence="4 6" id="KW-0413">Isomerase</keyword>
<evidence type="ECO:0000256" key="7">
    <source>
        <dbReference type="SAM" id="MobiDB-lite"/>
    </source>
</evidence>
<comment type="similarity">
    <text evidence="6">Belongs to the eIF-2B alpha/beta/delta subunits family. MtnA subfamily.</text>
</comment>
<comment type="function">
    <text evidence="6">Catalyzes the interconversion of methylthioribose-1-phosphate (MTR-1-P) into methylthioribulose-1-phosphate (MTRu-1-P).</text>
</comment>
<dbReference type="GO" id="GO:0046523">
    <property type="term" value="F:S-methyl-5-thioribose-1-phosphate isomerase activity"/>
    <property type="evidence" value="ECO:0007669"/>
    <property type="project" value="UniProtKB-UniRule"/>
</dbReference>
<dbReference type="Gene3D" id="3.40.50.10470">
    <property type="entry name" value="Translation initiation factor eif-2b, domain 2"/>
    <property type="match status" value="1"/>
</dbReference>
<reference evidence="8" key="1">
    <citation type="submission" date="2020-04" db="EMBL/GenBank/DDBJ databases">
        <title>Draft genome resource of the tomato pathogen Pseudocercospora fuligena.</title>
        <authorList>
            <person name="Zaccaron A."/>
        </authorList>
    </citation>
    <scope>NUCLEOTIDE SEQUENCE</scope>
    <source>
        <strain evidence="8">PF001</strain>
    </source>
</reference>
<dbReference type="AlphaFoldDB" id="A0A8H6RG98"/>
<keyword evidence="1 6" id="KW-0963">Cytoplasm</keyword>
<organism evidence="8 9">
    <name type="scientific">Pseudocercospora fuligena</name>
    <dbReference type="NCBI Taxonomy" id="685502"/>
    <lineage>
        <taxon>Eukaryota</taxon>
        <taxon>Fungi</taxon>
        <taxon>Dikarya</taxon>
        <taxon>Ascomycota</taxon>
        <taxon>Pezizomycotina</taxon>
        <taxon>Dothideomycetes</taxon>
        <taxon>Dothideomycetidae</taxon>
        <taxon>Mycosphaerellales</taxon>
        <taxon>Mycosphaerellaceae</taxon>
        <taxon>Pseudocercospora</taxon>
    </lineage>
</organism>
<evidence type="ECO:0000256" key="1">
    <source>
        <dbReference type="ARBA" id="ARBA00022490"/>
    </source>
</evidence>
<dbReference type="Pfam" id="PF01008">
    <property type="entry name" value="IF-2B"/>
    <property type="match status" value="1"/>
</dbReference>
<dbReference type="InterPro" id="IPR011559">
    <property type="entry name" value="Initiation_fac_2B_a/b/d"/>
</dbReference>
<comment type="pathway">
    <text evidence="6">Amino-acid biosynthesis; L-methionine biosynthesis via salvage pathway; L-methionine from S-methyl-5-thio-alpha-D-ribose 1-phosphate: step 1/6.</text>
</comment>
<dbReference type="PANTHER" id="PTHR43475:SF1">
    <property type="entry name" value="METHYLTHIORIBOSE-1-PHOSPHATE ISOMERASE"/>
    <property type="match status" value="1"/>
</dbReference>
<dbReference type="NCBIfam" id="TIGR00512">
    <property type="entry name" value="salvage_mtnA"/>
    <property type="match status" value="1"/>
</dbReference>
<proteinExistence type="inferred from homology"/>
<dbReference type="InterPro" id="IPR037171">
    <property type="entry name" value="NagB/RpiA_transferase-like"/>
</dbReference>
<keyword evidence="2 6" id="KW-0028">Amino-acid biosynthesis</keyword>
<evidence type="ECO:0000256" key="2">
    <source>
        <dbReference type="ARBA" id="ARBA00022605"/>
    </source>
</evidence>
<keyword evidence="5 6" id="KW-0539">Nucleus</keyword>
<feature type="site" description="Transition state stabilizer" evidence="6">
    <location>
        <position position="334"/>
    </location>
</feature>
<feature type="region of interest" description="Disordered" evidence="7">
    <location>
        <begin position="45"/>
        <end position="104"/>
    </location>
</feature>
<accession>A0A8H6RG98</accession>
<evidence type="ECO:0000256" key="6">
    <source>
        <dbReference type="HAMAP-Rule" id="MF_03119"/>
    </source>
</evidence>
<dbReference type="UniPathway" id="UPA00904">
    <property type="reaction ID" value="UER00874"/>
</dbReference>
<dbReference type="InterPro" id="IPR000649">
    <property type="entry name" value="IF-2B-related"/>
</dbReference>
<evidence type="ECO:0000313" key="8">
    <source>
        <dbReference type="EMBL" id="KAF7190373.1"/>
    </source>
</evidence>